<dbReference type="PANTHER" id="PTHR11098:SF1">
    <property type="entry name" value="NICOTINATE PHOSPHORIBOSYLTRANSFERASE"/>
    <property type="match status" value="1"/>
</dbReference>
<evidence type="ECO:0000256" key="1">
    <source>
        <dbReference type="ARBA" id="ARBA00004952"/>
    </source>
</evidence>
<keyword evidence="7" id="KW-0328">Glycosyltransferase</keyword>
<keyword evidence="7" id="KW-0808">Transferase</keyword>
<sequence>MAALRYGMPSGQVHEGPISIITAYPTEIEAFRAYARSFPQRTILLLDTYDTIEGAYNAVQVAKELEASGHRLVGVRLDSGDYLELSKQVRRILDDADLDAHVRIVVNGAGIDDITKK</sequence>
<dbReference type="EMBL" id="CASHTH010002212">
    <property type="protein sequence ID" value="CAI8026410.1"/>
    <property type="molecule type" value="Genomic_DNA"/>
</dbReference>
<organism evidence="7 8">
    <name type="scientific">Geodia barretti</name>
    <name type="common">Barrett's horny sponge</name>
    <dbReference type="NCBI Taxonomy" id="519541"/>
    <lineage>
        <taxon>Eukaryota</taxon>
        <taxon>Metazoa</taxon>
        <taxon>Porifera</taxon>
        <taxon>Demospongiae</taxon>
        <taxon>Heteroscleromorpha</taxon>
        <taxon>Tetractinellida</taxon>
        <taxon>Astrophorina</taxon>
        <taxon>Geodiidae</taxon>
        <taxon>Geodia</taxon>
    </lineage>
</organism>
<accession>A0AA35WTR6</accession>
<keyword evidence="4" id="KW-0436">Ligase</keyword>
<dbReference type="GO" id="GO:0005829">
    <property type="term" value="C:cytosol"/>
    <property type="evidence" value="ECO:0007669"/>
    <property type="project" value="TreeGrafter"/>
</dbReference>
<dbReference type="GO" id="GO:0034355">
    <property type="term" value="P:NAD+ biosynthetic process via the salvage pathway"/>
    <property type="evidence" value="ECO:0007669"/>
    <property type="project" value="TreeGrafter"/>
</dbReference>
<evidence type="ECO:0000256" key="5">
    <source>
        <dbReference type="ARBA" id="ARBA00022642"/>
    </source>
</evidence>
<keyword evidence="8" id="KW-1185">Reference proteome</keyword>
<evidence type="ECO:0000256" key="4">
    <source>
        <dbReference type="ARBA" id="ARBA00022598"/>
    </source>
</evidence>
<evidence type="ECO:0000313" key="7">
    <source>
        <dbReference type="EMBL" id="CAI8026410.1"/>
    </source>
</evidence>
<dbReference type="InterPro" id="IPR007229">
    <property type="entry name" value="Nic_PRibTrfase-Fam"/>
</dbReference>
<evidence type="ECO:0000256" key="2">
    <source>
        <dbReference type="ARBA" id="ARBA00013236"/>
    </source>
</evidence>
<dbReference type="Proteomes" id="UP001174909">
    <property type="component" value="Unassembled WGS sequence"/>
</dbReference>
<dbReference type="EC" id="6.3.4.21" evidence="2"/>
<comment type="caution">
    <text evidence="7">The sequence shown here is derived from an EMBL/GenBank/DDBJ whole genome shotgun (WGS) entry which is preliminary data.</text>
</comment>
<comment type="catalytic activity">
    <reaction evidence="6">
        <text>5-phospho-alpha-D-ribose 1-diphosphate + nicotinate + ATP + H2O = nicotinate beta-D-ribonucleotide + ADP + phosphate + diphosphate</text>
        <dbReference type="Rhea" id="RHEA:36163"/>
        <dbReference type="ChEBI" id="CHEBI:15377"/>
        <dbReference type="ChEBI" id="CHEBI:30616"/>
        <dbReference type="ChEBI" id="CHEBI:32544"/>
        <dbReference type="ChEBI" id="CHEBI:33019"/>
        <dbReference type="ChEBI" id="CHEBI:43474"/>
        <dbReference type="ChEBI" id="CHEBI:57502"/>
        <dbReference type="ChEBI" id="CHEBI:58017"/>
        <dbReference type="ChEBI" id="CHEBI:456216"/>
        <dbReference type="EC" id="6.3.4.21"/>
    </reaction>
</comment>
<dbReference type="InterPro" id="IPR036068">
    <property type="entry name" value="Nicotinate_pribotase-like_C"/>
</dbReference>
<evidence type="ECO:0000256" key="3">
    <source>
        <dbReference type="ARBA" id="ARBA00022553"/>
    </source>
</evidence>
<comment type="pathway">
    <text evidence="1">Cofactor biosynthesis; NAD(+) biosynthesis; nicotinate D-ribonucleotide from nicotinate: step 1/1.</text>
</comment>
<reference evidence="7" key="1">
    <citation type="submission" date="2023-03" db="EMBL/GenBank/DDBJ databases">
        <authorList>
            <person name="Steffen K."/>
            <person name="Cardenas P."/>
        </authorList>
    </citation>
    <scope>NUCLEOTIDE SEQUENCE</scope>
</reference>
<gene>
    <name evidence="7" type="ORF">GBAR_LOCUS15171</name>
</gene>
<dbReference type="AlphaFoldDB" id="A0AA35WTR6"/>
<keyword evidence="5" id="KW-0662">Pyridine nucleotide biosynthesis</keyword>
<dbReference type="GO" id="GO:0016757">
    <property type="term" value="F:glycosyltransferase activity"/>
    <property type="evidence" value="ECO:0007669"/>
    <property type="project" value="UniProtKB-KW"/>
</dbReference>
<dbReference type="InterPro" id="IPR013785">
    <property type="entry name" value="Aldolase_TIM"/>
</dbReference>
<keyword evidence="3" id="KW-0597">Phosphoprotein</keyword>
<evidence type="ECO:0000256" key="6">
    <source>
        <dbReference type="ARBA" id="ARBA00048668"/>
    </source>
</evidence>
<name>A0AA35WTR6_GEOBA</name>
<protein>
    <recommendedName>
        <fullName evidence="2">nicotinate phosphoribosyltransferase</fullName>
        <ecNumber evidence="2">6.3.4.21</ecNumber>
    </recommendedName>
</protein>
<dbReference type="GO" id="GO:0004516">
    <property type="term" value="F:nicotinate phosphoribosyltransferase activity"/>
    <property type="evidence" value="ECO:0007669"/>
    <property type="project" value="UniProtKB-EC"/>
</dbReference>
<proteinExistence type="predicted"/>
<dbReference type="PANTHER" id="PTHR11098">
    <property type="entry name" value="NICOTINATE PHOSPHORIBOSYLTRANSFERASE"/>
    <property type="match status" value="1"/>
</dbReference>
<dbReference type="Gene3D" id="3.20.20.70">
    <property type="entry name" value="Aldolase class I"/>
    <property type="match status" value="1"/>
</dbReference>
<evidence type="ECO:0000313" key="8">
    <source>
        <dbReference type="Proteomes" id="UP001174909"/>
    </source>
</evidence>
<dbReference type="SUPFAM" id="SSF51690">
    <property type="entry name" value="Nicotinate/Quinolinate PRTase C-terminal domain-like"/>
    <property type="match status" value="1"/>
</dbReference>